<keyword evidence="3" id="KW-1185">Reference proteome</keyword>
<evidence type="ECO:0000313" key="2">
    <source>
        <dbReference type="EMBL" id="KAJ0192480.1"/>
    </source>
</evidence>
<dbReference type="InterPro" id="IPR003871">
    <property type="entry name" value="RFA1B/D_OB_1st"/>
</dbReference>
<evidence type="ECO:0000259" key="1">
    <source>
        <dbReference type="Pfam" id="PF02721"/>
    </source>
</evidence>
<comment type="caution">
    <text evidence="2">The sequence shown here is derived from an EMBL/GenBank/DDBJ whole genome shotgun (WGS) entry which is preliminary data.</text>
</comment>
<organism evidence="2 3">
    <name type="scientific">Lactuca sativa</name>
    <name type="common">Garden lettuce</name>
    <dbReference type="NCBI Taxonomy" id="4236"/>
    <lineage>
        <taxon>Eukaryota</taxon>
        <taxon>Viridiplantae</taxon>
        <taxon>Streptophyta</taxon>
        <taxon>Embryophyta</taxon>
        <taxon>Tracheophyta</taxon>
        <taxon>Spermatophyta</taxon>
        <taxon>Magnoliopsida</taxon>
        <taxon>eudicotyledons</taxon>
        <taxon>Gunneridae</taxon>
        <taxon>Pentapetalae</taxon>
        <taxon>asterids</taxon>
        <taxon>campanulids</taxon>
        <taxon>Asterales</taxon>
        <taxon>Asteraceae</taxon>
        <taxon>Cichorioideae</taxon>
        <taxon>Cichorieae</taxon>
        <taxon>Lactucinae</taxon>
        <taxon>Lactuca</taxon>
    </lineage>
</organism>
<gene>
    <name evidence="2" type="ORF">LSAT_V11C800392460</name>
</gene>
<dbReference type="EMBL" id="NBSK02000008">
    <property type="protein sequence ID" value="KAJ0192480.1"/>
    <property type="molecule type" value="Genomic_DNA"/>
</dbReference>
<dbReference type="Proteomes" id="UP000235145">
    <property type="component" value="Unassembled WGS sequence"/>
</dbReference>
<reference evidence="2 3" key="1">
    <citation type="journal article" date="2017" name="Nat. Commun.">
        <title>Genome assembly with in vitro proximity ligation data and whole-genome triplication in lettuce.</title>
        <authorList>
            <person name="Reyes-Chin-Wo S."/>
            <person name="Wang Z."/>
            <person name="Yang X."/>
            <person name="Kozik A."/>
            <person name="Arikit S."/>
            <person name="Song C."/>
            <person name="Xia L."/>
            <person name="Froenicke L."/>
            <person name="Lavelle D.O."/>
            <person name="Truco M.J."/>
            <person name="Xia R."/>
            <person name="Zhu S."/>
            <person name="Xu C."/>
            <person name="Xu H."/>
            <person name="Xu X."/>
            <person name="Cox K."/>
            <person name="Korf I."/>
            <person name="Meyers B.C."/>
            <person name="Michelmore R.W."/>
        </authorList>
    </citation>
    <scope>NUCLEOTIDE SEQUENCE [LARGE SCALE GENOMIC DNA]</scope>
    <source>
        <strain evidence="3">cv. Salinas</strain>
        <tissue evidence="2">Seedlings</tissue>
    </source>
</reference>
<evidence type="ECO:0000313" key="3">
    <source>
        <dbReference type="Proteomes" id="UP000235145"/>
    </source>
</evidence>
<proteinExistence type="predicted"/>
<name>A0A9R1UT86_LACSA</name>
<feature type="domain" description="Replication protein A 70 kDa DNA-binding subunit B/D first OB fold" evidence="1">
    <location>
        <begin position="5"/>
        <end position="81"/>
    </location>
</feature>
<accession>A0A9R1UT86</accession>
<dbReference type="CDD" id="cd04480">
    <property type="entry name" value="RPA1_DBD_A_like"/>
    <property type="match status" value="1"/>
</dbReference>
<dbReference type="InterPro" id="IPR012340">
    <property type="entry name" value="NA-bd_OB-fold"/>
</dbReference>
<dbReference type="AlphaFoldDB" id="A0A9R1UT86"/>
<protein>
    <recommendedName>
        <fullName evidence="1">Replication protein A 70 kDa DNA-binding subunit B/D first OB fold domain-containing protein</fullName>
    </recommendedName>
</protein>
<dbReference type="Gene3D" id="2.40.50.140">
    <property type="entry name" value="Nucleic acid-binding proteins"/>
    <property type="match status" value="1"/>
</dbReference>
<dbReference type="Pfam" id="PF02721">
    <property type="entry name" value="DUF223"/>
    <property type="match status" value="1"/>
</dbReference>
<sequence>MSFYNKDEIFSIDLILMDEHGNKIQATVSKRNIYRFKNLVKDGMSFYIRGPNSATLKTGSFKLTPRDEKLMLIQETVVTECNDFSGSQFGFSFVDYQTVLSLAHPLDMFVDVMGLVIAIVELQRDHPDKSKHRLNIHIQDAKEESPLCGVGHAKESITFTL</sequence>
<dbReference type="SUPFAM" id="SSF50249">
    <property type="entry name" value="Nucleic acid-binding proteins"/>
    <property type="match status" value="1"/>
</dbReference>